<keyword evidence="3" id="KW-1185">Reference proteome</keyword>
<dbReference type="EMBL" id="JAXGFP010000005">
    <property type="protein sequence ID" value="MEG3184525.1"/>
    <property type="molecule type" value="Genomic_DNA"/>
</dbReference>
<feature type="region of interest" description="Disordered" evidence="1">
    <location>
        <begin position="1"/>
        <end position="82"/>
    </location>
</feature>
<feature type="compositionally biased region" description="Basic and acidic residues" evidence="1">
    <location>
        <begin position="33"/>
        <end position="46"/>
    </location>
</feature>
<feature type="compositionally biased region" description="Basic and acidic residues" evidence="1">
    <location>
        <begin position="1"/>
        <end position="18"/>
    </location>
</feature>
<protein>
    <recommendedName>
        <fullName evidence="4">MatE family transporter</fullName>
    </recommendedName>
</protein>
<evidence type="ECO:0000313" key="3">
    <source>
        <dbReference type="Proteomes" id="UP001355056"/>
    </source>
</evidence>
<evidence type="ECO:0000313" key="2">
    <source>
        <dbReference type="EMBL" id="MEG3184525.1"/>
    </source>
</evidence>
<name>A0ABU7YZY0_9GAMM</name>
<gene>
    <name evidence="2" type="ORF">SNE34_10945</name>
</gene>
<reference evidence="2 3" key="1">
    <citation type="journal article" date="2016" name="Int. J. Syst. Evol. Microbiol.">
        <title>Lysobacter erysipheiresistens sp. nov., an antagonist of powdery mildew, isolated from tobacco-cultivated soil.</title>
        <authorList>
            <person name="Xie B."/>
            <person name="Li T."/>
            <person name="Lin X."/>
            <person name="Wang C.J."/>
            <person name="Chen Y.J."/>
            <person name="Liu W.J."/>
            <person name="Zhao Z.W."/>
        </authorList>
    </citation>
    <scope>NUCLEOTIDE SEQUENCE [LARGE SCALE GENOMIC DNA]</scope>
    <source>
        <strain evidence="2 3">RS-LYSO-3</strain>
    </source>
</reference>
<sequence length="82" mass="9123">MNSNKRDHESGDARRALQPDDAPATGLTPANLLHEEQGAEDERLENQGELVEDDLQGHRGVGIPAVDDVRSDNHDEQTQQRR</sequence>
<evidence type="ECO:0000256" key="1">
    <source>
        <dbReference type="SAM" id="MobiDB-lite"/>
    </source>
</evidence>
<feature type="compositionally biased region" description="Basic and acidic residues" evidence="1">
    <location>
        <begin position="67"/>
        <end position="82"/>
    </location>
</feature>
<dbReference type="Proteomes" id="UP001355056">
    <property type="component" value="Unassembled WGS sequence"/>
</dbReference>
<proteinExistence type="predicted"/>
<accession>A0ABU7YZY0</accession>
<evidence type="ECO:0008006" key="4">
    <source>
        <dbReference type="Google" id="ProtNLM"/>
    </source>
</evidence>
<dbReference type="RefSeq" id="WP_332617124.1">
    <property type="nucleotide sequence ID" value="NZ_JAXGFP010000005.1"/>
</dbReference>
<organism evidence="2 3">
    <name type="scientific">Novilysobacter erysipheiresistens</name>
    <dbReference type="NCBI Taxonomy" id="1749332"/>
    <lineage>
        <taxon>Bacteria</taxon>
        <taxon>Pseudomonadati</taxon>
        <taxon>Pseudomonadota</taxon>
        <taxon>Gammaproteobacteria</taxon>
        <taxon>Lysobacterales</taxon>
        <taxon>Lysobacteraceae</taxon>
        <taxon>Novilysobacter</taxon>
    </lineage>
</organism>
<comment type="caution">
    <text evidence="2">The sequence shown here is derived from an EMBL/GenBank/DDBJ whole genome shotgun (WGS) entry which is preliminary data.</text>
</comment>